<sequence length="185" mass="20623">MKSRRIHLMGASGSGVTTLGRALAGRLALPHHDSDDYFWLPTAPPYQTTRPGAERLRLMREMFLPRLDWVLSGSVTGWGEELVPLFDLVVFVTAPREIRLKRLRAREAAHFGVEAVAPGGWRHDETEAFVEWASHYEAGDREGRNLAKHEAWLAGLPCPVVRVDGSHPLANLVEQLCSEAERLPG</sequence>
<evidence type="ECO:0000313" key="1">
    <source>
        <dbReference type="EMBL" id="BAR60218.1"/>
    </source>
</evidence>
<dbReference type="Proteomes" id="UP000063308">
    <property type="component" value="Chromosome"/>
</dbReference>
<protein>
    <recommendedName>
        <fullName evidence="3">Adenylate kinase</fullName>
    </recommendedName>
</protein>
<name>A0A0E4FWJ4_9BRAD</name>
<dbReference type="NCBIfam" id="NF004861">
    <property type="entry name" value="PRK06217.1"/>
    <property type="match status" value="1"/>
</dbReference>
<accession>A0A0E4FWJ4</accession>
<dbReference type="InterPro" id="IPR052922">
    <property type="entry name" value="Cytidylate_Kinase-2"/>
</dbReference>
<dbReference type="EMBL" id="AP014685">
    <property type="protein sequence ID" value="BAR60218.1"/>
    <property type="molecule type" value="Genomic_DNA"/>
</dbReference>
<organism evidence="1 2">
    <name type="scientific">Bradyrhizobium diazoefficiens</name>
    <dbReference type="NCBI Taxonomy" id="1355477"/>
    <lineage>
        <taxon>Bacteria</taxon>
        <taxon>Pseudomonadati</taxon>
        <taxon>Pseudomonadota</taxon>
        <taxon>Alphaproteobacteria</taxon>
        <taxon>Hyphomicrobiales</taxon>
        <taxon>Nitrobacteraceae</taxon>
        <taxon>Bradyrhizobium</taxon>
    </lineage>
</organism>
<proteinExistence type="predicted"/>
<dbReference type="AlphaFoldDB" id="A0A0E4FWJ4"/>
<dbReference type="PANTHER" id="PTHR37816:SF2">
    <property type="entry name" value="DNA TOPOLOGY MODULATION PROTEIN FLAR-RELATED PROTEIN"/>
    <property type="match status" value="1"/>
</dbReference>
<dbReference type="InterPro" id="IPR027417">
    <property type="entry name" value="P-loop_NTPase"/>
</dbReference>
<evidence type="ECO:0000313" key="2">
    <source>
        <dbReference type="Proteomes" id="UP000063308"/>
    </source>
</evidence>
<dbReference type="PANTHER" id="PTHR37816">
    <property type="entry name" value="YALI0E33011P"/>
    <property type="match status" value="1"/>
</dbReference>
<dbReference type="RefSeq" id="WP_060911153.1">
    <property type="nucleotide sequence ID" value="NZ_JAFCKD010000005.1"/>
</dbReference>
<dbReference type="Gene3D" id="3.40.50.300">
    <property type="entry name" value="P-loop containing nucleotide triphosphate hydrolases"/>
    <property type="match status" value="1"/>
</dbReference>
<gene>
    <name evidence="1" type="ORF">NK6_7067</name>
</gene>
<dbReference type="SUPFAM" id="SSF52540">
    <property type="entry name" value="P-loop containing nucleoside triphosphate hydrolases"/>
    <property type="match status" value="1"/>
</dbReference>
<reference evidence="1 2" key="1">
    <citation type="submission" date="2014-11" db="EMBL/GenBank/DDBJ databases">
        <title>Symbiosis island explosion on the genome of extra-slow-growing strains of soybean bradyrhizobia with massive insertion sequences.</title>
        <authorList>
            <person name="Iida T."/>
            <person name="Minamisawa K."/>
        </authorList>
    </citation>
    <scope>NUCLEOTIDE SEQUENCE [LARGE SCALE GENOMIC DNA]</scope>
    <source>
        <strain evidence="1 2">NK6</strain>
    </source>
</reference>
<evidence type="ECO:0008006" key="3">
    <source>
        <dbReference type="Google" id="ProtNLM"/>
    </source>
</evidence>